<dbReference type="OrthoDB" id="128308at2759"/>
<protein>
    <recommendedName>
        <fullName evidence="4">Restriction of telomere capping protein 4</fullName>
    </recommendedName>
</protein>
<dbReference type="AlphaFoldDB" id="A0A397S3B1"/>
<proteinExistence type="predicted"/>
<evidence type="ECO:0008006" key="4">
    <source>
        <dbReference type="Google" id="ProtNLM"/>
    </source>
</evidence>
<feature type="compositionally biased region" description="Basic residues" evidence="1">
    <location>
        <begin position="1"/>
        <end position="11"/>
    </location>
</feature>
<dbReference type="EMBL" id="QKYT01001386">
    <property type="protein sequence ID" value="RIA79296.1"/>
    <property type="molecule type" value="Genomic_DNA"/>
</dbReference>
<evidence type="ECO:0000313" key="3">
    <source>
        <dbReference type="Proteomes" id="UP000265703"/>
    </source>
</evidence>
<sequence>MLSMRSSKKRAMEKLATSNTNKRGRKKKEKIVISDDDLDNFLINTDDNVSQSKSNKCPFCMEFLPYPLPSKIHDLLNKIAKQNGKPIQEDRYLFCKVHFAETTIVLDGIQKGYPMEINFELLESRIVQMKDELLDIVNKKDRSNIPLEEARKIMEDSANFGDYVHKK</sequence>
<feature type="region of interest" description="Disordered" evidence="1">
    <location>
        <begin position="1"/>
        <end position="29"/>
    </location>
</feature>
<evidence type="ECO:0000313" key="2">
    <source>
        <dbReference type="EMBL" id="RIA79296.1"/>
    </source>
</evidence>
<evidence type="ECO:0000256" key="1">
    <source>
        <dbReference type="SAM" id="MobiDB-lite"/>
    </source>
</evidence>
<dbReference type="PANTHER" id="PTHR41391">
    <property type="entry name" value="RESTRICTION OF TELOMERE CAPPING PROTEIN 4"/>
    <property type="match status" value="1"/>
</dbReference>
<organism evidence="2 3">
    <name type="scientific">Glomus cerebriforme</name>
    <dbReference type="NCBI Taxonomy" id="658196"/>
    <lineage>
        <taxon>Eukaryota</taxon>
        <taxon>Fungi</taxon>
        <taxon>Fungi incertae sedis</taxon>
        <taxon>Mucoromycota</taxon>
        <taxon>Glomeromycotina</taxon>
        <taxon>Glomeromycetes</taxon>
        <taxon>Glomerales</taxon>
        <taxon>Glomeraceae</taxon>
        <taxon>Glomus</taxon>
    </lineage>
</organism>
<reference evidence="2 3" key="1">
    <citation type="submission" date="2018-06" db="EMBL/GenBank/DDBJ databases">
        <title>Comparative genomics reveals the genomic features of Rhizophagus irregularis, R. cerebriforme, R. diaphanum and Gigaspora rosea, and their symbiotic lifestyle signature.</title>
        <authorList>
            <person name="Morin E."/>
            <person name="San Clemente H."/>
            <person name="Chen E.C.H."/>
            <person name="De La Providencia I."/>
            <person name="Hainaut M."/>
            <person name="Kuo A."/>
            <person name="Kohler A."/>
            <person name="Murat C."/>
            <person name="Tang N."/>
            <person name="Roy S."/>
            <person name="Loubradou J."/>
            <person name="Henrissat B."/>
            <person name="Grigoriev I.V."/>
            <person name="Corradi N."/>
            <person name="Roux C."/>
            <person name="Martin F.M."/>
        </authorList>
    </citation>
    <scope>NUCLEOTIDE SEQUENCE [LARGE SCALE GENOMIC DNA]</scope>
    <source>
        <strain evidence="2 3">DAOM 227022</strain>
    </source>
</reference>
<dbReference type="STRING" id="658196.A0A397S3B1"/>
<name>A0A397S3B1_9GLOM</name>
<dbReference type="Proteomes" id="UP000265703">
    <property type="component" value="Unassembled WGS sequence"/>
</dbReference>
<accession>A0A397S3B1</accession>
<dbReference type="PANTHER" id="PTHR41391:SF1">
    <property type="entry name" value="RESTRICTION OF TELOMERE CAPPING PROTEIN 4"/>
    <property type="match status" value="1"/>
</dbReference>
<dbReference type="InterPro" id="IPR039024">
    <property type="entry name" value="RTC4"/>
</dbReference>
<comment type="caution">
    <text evidence="2">The sequence shown here is derived from an EMBL/GenBank/DDBJ whole genome shotgun (WGS) entry which is preliminary data.</text>
</comment>
<keyword evidence="3" id="KW-1185">Reference proteome</keyword>
<gene>
    <name evidence="2" type="ORF">C1645_746000</name>
</gene>